<keyword evidence="1" id="KW-1133">Transmembrane helix</keyword>
<evidence type="ECO:0000313" key="2">
    <source>
        <dbReference type="EMBL" id="VDK66956.1"/>
    </source>
</evidence>
<feature type="transmembrane region" description="Helical" evidence="1">
    <location>
        <begin position="54"/>
        <end position="80"/>
    </location>
</feature>
<dbReference type="WBParaSite" id="GPUH_0000900801-mRNA-1">
    <property type="protein sequence ID" value="GPUH_0000900801-mRNA-1"/>
    <property type="gene ID" value="GPUH_0000900801"/>
</dbReference>
<keyword evidence="3" id="KW-1185">Reference proteome</keyword>
<organism evidence="4">
    <name type="scientific">Gongylonema pulchrum</name>
    <dbReference type="NCBI Taxonomy" id="637853"/>
    <lineage>
        <taxon>Eukaryota</taxon>
        <taxon>Metazoa</taxon>
        <taxon>Ecdysozoa</taxon>
        <taxon>Nematoda</taxon>
        <taxon>Chromadorea</taxon>
        <taxon>Rhabditida</taxon>
        <taxon>Spirurina</taxon>
        <taxon>Spiruromorpha</taxon>
        <taxon>Spiruroidea</taxon>
        <taxon>Gongylonematidae</taxon>
        <taxon>Gongylonema</taxon>
    </lineage>
</organism>
<evidence type="ECO:0000256" key="1">
    <source>
        <dbReference type="SAM" id="Phobius"/>
    </source>
</evidence>
<dbReference type="OrthoDB" id="10609620at2759"/>
<proteinExistence type="predicted"/>
<name>A0A183DJV7_9BILA</name>
<gene>
    <name evidence="2" type="ORF">GPUH_LOCUS8996</name>
</gene>
<protein>
    <submittedName>
        <fullName evidence="4">Transmembrane protein</fullName>
    </submittedName>
</protein>
<keyword evidence="1" id="KW-0472">Membrane</keyword>
<evidence type="ECO:0000313" key="4">
    <source>
        <dbReference type="WBParaSite" id="GPUH_0000900801-mRNA-1"/>
    </source>
</evidence>
<dbReference type="Proteomes" id="UP000271098">
    <property type="component" value="Unassembled WGS sequence"/>
</dbReference>
<sequence length="81" mass="9372">MQEQPLLDMFGVMSVCNRAQFEHVRRSKRSVCKARAQAKVSMEQLHAAQISKRFTVLLVTVLGVFEFHVMFLIVLIQAYFL</sequence>
<keyword evidence="1" id="KW-0812">Transmembrane</keyword>
<reference evidence="2 3" key="2">
    <citation type="submission" date="2018-11" db="EMBL/GenBank/DDBJ databases">
        <authorList>
            <consortium name="Pathogen Informatics"/>
        </authorList>
    </citation>
    <scope>NUCLEOTIDE SEQUENCE [LARGE SCALE GENOMIC DNA]</scope>
</reference>
<reference evidence="4" key="1">
    <citation type="submission" date="2016-06" db="UniProtKB">
        <authorList>
            <consortium name="WormBaseParasite"/>
        </authorList>
    </citation>
    <scope>IDENTIFICATION</scope>
</reference>
<accession>A0A183DJV7</accession>
<dbReference type="EMBL" id="UYRT01027974">
    <property type="protein sequence ID" value="VDK66956.1"/>
    <property type="molecule type" value="Genomic_DNA"/>
</dbReference>
<evidence type="ECO:0000313" key="3">
    <source>
        <dbReference type="Proteomes" id="UP000271098"/>
    </source>
</evidence>
<dbReference type="AlphaFoldDB" id="A0A183DJV7"/>